<organism evidence="2 3">
    <name type="scientific">Salvia divinorum</name>
    <name type="common">Maria pastora</name>
    <name type="synonym">Diviner's sage</name>
    <dbReference type="NCBI Taxonomy" id="28513"/>
    <lineage>
        <taxon>Eukaryota</taxon>
        <taxon>Viridiplantae</taxon>
        <taxon>Streptophyta</taxon>
        <taxon>Embryophyta</taxon>
        <taxon>Tracheophyta</taxon>
        <taxon>Spermatophyta</taxon>
        <taxon>Magnoliopsida</taxon>
        <taxon>eudicotyledons</taxon>
        <taxon>Gunneridae</taxon>
        <taxon>Pentapetalae</taxon>
        <taxon>asterids</taxon>
        <taxon>lamiids</taxon>
        <taxon>Lamiales</taxon>
        <taxon>Lamiaceae</taxon>
        <taxon>Nepetoideae</taxon>
        <taxon>Mentheae</taxon>
        <taxon>Salviinae</taxon>
        <taxon>Salvia</taxon>
        <taxon>Salvia subgen. Calosphace</taxon>
    </lineage>
</organism>
<gene>
    <name evidence="2" type="ORF">AAHA92_19393</name>
</gene>
<dbReference type="EMBL" id="JBEAFC010000007">
    <property type="protein sequence ID" value="KAL1551569.1"/>
    <property type="molecule type" value="Genomic_DNA"/>
</dbReference>
<evidence type="ECO:0000313" key="3">
    <source>
        <dbReference type="Proteomes" id="UP001567538"/>
    </source>
</evidence>
<reference evidence="2 3" key="1">
    <citation type="submission" date="2024-06" db="EMBL/GenBank/DDBJ databases">
        <title>A chromosome level genome sequence of Diviner's sage (Salvia divinorum).</title>
        <authorList>
            <person name="Ford S.A."/>
            <person name="Ro D.-K."/>
            <person name="Ness R.W."/>
            <person name="Phillips M.A."/>
        </authorList>
    </citation>
    <scope>NUCLEOTIDE SEQUENCE [LARGE SCALE GENOMIC DNA]</scope>
    <source>
        <strain evidence="2">SAF-2024a</strain>
        <tissue evidence="2">Leaf</tissue>
    </source>
</reference>
<dbReference type="AlphaFoldDB" id="A0ABD1H572"/>
<comment type="caution">
    <text evidence="2">The sequence shown here is derived from an EMBL/GenBank/DDBJ whole genome shotgun (WGS) entry which is preliminary data.</text>
</comment>
<feature type="chain" id="PRO_5044799895" description="Bifunctional inhibitor/plant lipid transfer protein/seed storage helical domain-containing protein" evidence="1">
    <location>
        <begin position="25"/>
        <end position="108"/>
    </location>
</feature>
<keyword evidence="3" id="KW-1185">Reference proteome</keyword>
<dbReference type="Proteomes" id="UP001567538">
    <property type="component" value="Unassembled WGS sequence"/>
</dbReference>
<feature type="signal peptide" evidence="1">
    <location>
        <begin position="1"/>
        <end position="24"/>
    </location>
</feature>
<sequence length="108" mass="12032">MSPQNSNMVMVVMVIMISSLVVMSDSVTVDVRECYKVWVDECKFGLLKEICTDPSDRPQSTCCGLIADKKISWDCYNAIIKDLINHYPCKNPGLAPSLAIDMFTDCMG</sequence>
<proteinExistence type="predicted"/>
<evidence type="ECO:0000313" key="2">
    <source>
        <dbReference type="EMBL" id="KAL1551569.1"/>
    </source>
</evidence>
<accession>A0ABD1H572</accession>
<evidence type="ECO:0008006" key="4">
    <source>
        <dbReference type="Google" id="ProtNLM"/>
    </source>
</evidence>
<evidence type="ECO:0000256" key="1">
    <source>
        <dbReference type="SAM" id="SignalP"/>
    </source>
</evidence>
<protein>
    <recommendedName>
        <fullName evidence="4">Bifunctional inhibitor/plant lipid transfer protein/seed storage helical domain-containing protein</fullName>
    </recommendedName>
</protein>
<name>A0ABD1H572_SALDI</name>
<keyword evidence="1" id="KW-0732">Signal</keyword>